<evidence type="ECO:0000256" key="1">
    <source>
        <dbReference type="ARBA" id="ARBA00010552"/>
    </source>
</evidence>
<dbReference type="Gene3D" id="3.30.1330.40">
    <property type="entry name" value="RutC-like"/>
    <property type="match status" value="1"/>
</dbReference>
<dbReference type="CDD" id="cd00448">
    <property type="entry name" value="YjgF_YER057c_UK114_family"/>
    <property type="match status" value="1"/>
</dbReference>
<comment type="caution">
    <text evidence="2">The sequence shown here is derived from an EMBL/GenBank/DDBJ whole genome shotgun (WGS) entry which is preliminary data.</text>
</comment>
<dbReference type="AlphaFoldDB" id="A0A559MCB9"/>
<evidence type="ECO:0000313" key="2">
    <source>
        <dbReference type="EMBL" id="TVY90624.1"/>
    </source>
</evidence>
<accession>A0A559MCB9</accession>
<dbReference type="NCBIfam" id="TIGR00004">
    <property type="entry name" value="Rid family detoxifying hydrolase"/>
    <property type="match status" value="1"/>
</dbReference>
<dbReference type="Pfam" id="PF01042">
    <property type="entry name" value="Ribonuc_L-PSP"/>
    <property type="match status" value="1"/>
</dbReference>
<dbReference type="GO" id="GO:0005739">
    <property type="term" value="C:mitochondrion"/>
    <property type="evidence" value="ECO:0007669"/>
    <property type="project" value="TreeGrafter"/>
</dbReference>
<organism evidence="2 3">
    <name type="scientific">Lachnellula willkommii</name>
    <dbReference type="NCBI Taxonomy" id="215461"/>
    <lineage>
        <taxon>Eukaryota</taxon>
        <taxon>Fungi</taxon>
        <taxon>Dikarya</taxon>
        <taxon>Ascomycota</taxon>
        <taxon>Pezizomycotina</taxon>
        <taxon>Leotiomycetes</taxon>
        <taxon>Helotiales</taxon>
        <taxon>Lachnaceae</taxon>
        <taxon>Lachnellula</taxon>
    </lineage>
</organism>
<comment type="similarity">
    <text evidence="1">Belongs to the RutC family.</text>
</comment>
<sequence>MSDFKTVFSKDAAPPAGPYSHAIATSSTIYCSGQIPCTPSGEILTQPTSTIAQMTELCIQNLSAVLAAAGSSLQKVVKVNVFLTSMDNFVEMNGVYEKAFAHKPARSCVAVYQLPKGVPVEIECIAVV</sequence>
<dbReference type="SUPFAM" id="SSF55298">
    <property type="entry name" value="YjgF-like"/>
    <property type="match status" value="1"/>
</dbReference>
<keyword evidence="3" id="KW-1185">Reference proteome</keyword>
<dbReference type="FunFam" id="3.30.1330.40:FF:000001">
    <property type="entry name" value="L-PSP family endoribonuclease"/>
    <property type="match status" value="1"/>
</dbReference>
<dbReference type="GO" id="GO:0019239">
    <property type="term" value="F:deaminase activity"/>
    <property type="evidence" value="ECO:0007669"/>
    <property type="project" value="TreeGrafter"/>
</dbReference>
<dbReference type="GO" id="GO:0005829">
    <property type="term" value="C:cytosol"/>
    <property type="evidence" value="ECO:0007669"/>
    <property type="project" value="TreeGrafter"/>
</dbReference>
<evidence type="ECO:0000313" key="3">
    <source>
        <dbReference type="Proteomes" id="UP000315522"/>
    </source>
</evidence>
<dbReference type="InterPro" id="IPR035959">
    <property type="entry name" value="RutC-like_sf"/>
</dbReference>
<dbReference type="PANTHER" id="PTHR11803">
    <property type="entry name" value="2-IMINOBUTANOATE/2-IMINOPROPANOATE DEAMINASE RIDA"/>
    <property type="match status" value="1"/>
</dbReference>
<dbReference type="PANTHER" id="PTHR11803:SF58">
    <property type="entry name" value="PROTEIN HMF1-RELATED"/>
    <property type="match status" value="1"/>
</dbReference>
<dbReference type="Proteomes" id="UP000315522">
    <property type="component" value="Unassembled WGS sequence"/>
</dbReference>
<proteinExistence type="inferred from homology"/>
<dbReference type="InterPro" id="IPR006056">
    <property type="entry name" value="RidA"/>
</dbReference>
<name>A0A559MCB9_9HELO</name>
<dbReference type="EMBL" id="QGML01000799">
    <property type="protein sequence ID" value="TVY90624.1"/>
    <property type="molecule type" value="Genomic_DNA"/>
</dbReference>
<dbReference type="InterPro" id="IPR006175">
    <property type="entry name" value="YjgF/YER057c/UK114"/>
</dbReference>
<reference evidence="2 3" key="1">
    <citation type="submission" date="2018-05" db="EMBL/GenBank/DDBJ databases">
        <title>Genome sequencing and assembly of the regulated plant pathogen Lachnellula willkommii and related sister species for the development of diagnostic species identification markers.</title>
        <authorList>
            <person name="Giroux E."/>
            <person name="Bilodeau G."/>
        </authorList>
    </citation>
    <scope>NUCLEOTIDE SEQUENCE [LARGE SCALE GENOMIC DNA]</scope>
    <source>
        <strain evidence="2 3">CBS 172.35</strain>
    </source>
</reference>
<protein>
    <submittedName>
        <fullName evidence="2">2-iminobutanoate/2-iminopropanoate deaminase</fullName>
    </submittedName>
</protein>
<gene>
    <name evidence="2" type="primary">yabJ</name>
    <name evidence="2" type="ORF">LAWI1_G005921</name>
</gene>